<proteinExistence type="predicted"/>
<dbReference type="Proteomes" id="UP000325289">
    <property type="component" value="Unassembled WGS sequence"/>
</dbReference>
<dbReference type="OrthoDB" id="7219977at2"/>
<evidence type="ECO:0000313" key="2">
    <source>
        <dbReference type="EMBL" id="SFE10062.1"/>
    </source>
</evidence>
<evidence type="ECO:0000256" key="1">
    <source>
        <dbReference type="SAM" id="Phobius"/>
    </source>
</evidence>
<keyword evidence="1" id="KW-0472">Membrane</keyword>
<keyword evidence="3" id="KW-1185">Reference proteome</keyword>
<keyword evidence="1" id="KW-0812">Transmembrane</keyword>
<feature type="transmembrane region" description="Helical" evidence="1">
    <location>
        <begin position="46"/>
        <end position="69"/>
    </location>
</feature>
<gene>
    <name evidence="2" type="ORF">SAMN04515678_106114</name>
</gene>
<dbReference type="AlphaFoldDB" id="A0A1I1XRU2"/>
<name>A0A1I1XRU2_9RHOB</name>
<reference evidence="2 3" key="1">
    <citation type="submission" date="2016-10" db="EMBL/GenBank/DDBJ databases">
        <authorList>
            <person name="Varghese N."/>
            <person name="Submissions S."/>
        </authorList>
    </citation>
    <scope>NUCLEOTIDE SEQUENCE [LARGE SCALE GENOMIC DNA]</scope>
    <source>
        <strain evidence="3">YIM D21,KCTC 23444,ACCC 10710</strain>
    </source>
</reference>
<dbReference type="RefSeq" id="WP_149755948.1">
    <property type="nucleotide sequence ID" value="NZ_FOMS01000006.1"/>
</dbReference>
<feature type="transmembrane region" description="Helical" evidence="1">
    <location>
        <begin position="109"/>
        <end position="128"/>
    </location>
</feature>
<feature type="transmembrane region" description="Helical" evidence="1">
    <location>
        <begin position="75"/>
        <end position="97"/>
    </location>
</feature>
<protein>
    <submittedName>
        <fullName evidence="2">Uncharacterized protein</fullName>
    </submittedName>
</protein>
<accession>A0A1I1XRU2</accession>
<feature type="transmembrane region" description="Helical" evidence="1">
    <location>
        <begin position="6"/>
        <end position="34"/>
    </location>
</feature>
<dbReference type="EMBL" id="FOMS01000006">
    <property type="protein sequence ID" value="SFE10062.1"/>
    <property type="molecule type" value="Genomic_DNA"/>
</dbReference>
<sequence>MIVLGILGSFAVIGLLCWLLFTLAVFALPFFVGVNVGIWTHQAGTGIFAAFLIGAFTAGATFGVGQFLLAVLRPMWLRLPVALAFAAPAALAGFYATRGILEHTMPSETWQFVFSIIGAAAVGIIAFVRVSALATPEASGQGIATA</sequence>
<evidence type="ECO:0000313" key="3">
    <source>
        <dbReference type="Proteomes" id="UP000325289"/>
    </source>
</evidence>
<organism evidence="2 3">
    <name type="scientific">Roseivivax sediminis</name>
    <dbReference type="NCBI Taxonomy" id="936889"/>
    <lineage>
        <taxon>Bacteria</taxon>
        <taxon>Pseudomonadati</taxon>
        <taxon>Pseudomonadota</taxon>
        <taxon>Alphaproteobacteria</taxon>
        <taxon>Rhodobacterales</taxon>
        <taxon>Roseobacteraceae</taxon>
        <taxon>Roseivivax</taxon>
    </lineage>
</organism>
<keyword evidence="1" id="KW-1133">Transmembrane helix</keyword>